<organism evidence="2 6">
    <name type="scientific">Rotaria magnacalcarata</name>
    <dbReference type="NCBI Taxonomy" id="392030"/>
    <lineage>
        <taxon>Eukaryota</taxon>
        <taxon>Metazoa</taxon>
        <taxon>Spiralia</taxon>
        <taxon>Gnathifera</taxon>
        <taxon>Rotifera</taxon>
        <taxon>Eurotatoria</taxon>
        <taxon>Bdelloidea</taxon>
        <taxon>Philodinida</taxon>
        <taxon>Philodinidae</taxon>
        <taxon>Rotaria</taxon>
    </lineage>
</organism>
<gene>
    <name evidence="2" type="ORF">BYL167_LOCUS45210</name>
    <name evidence="3" type="ORF">BYL167_LOCUS49467</name>
    <name evidence="4" type="ORF">GIL414_LOCUS48584</name>
    <name evidence="5" type="ORF">GIL414_LOCUS49989</name>
</gene>
<dbReference type="InterPro" id="IPR001680">
    <property type="entry name" value="WD40_rpt"/>
</dbReference>
<accession>A0A8S3AH55</accession>
<protein>
    <submittedName>
        <fullName evidence="2">Uncharacterized protein</fullName>
    </submittedName>
</protein>
<evidence type="ECO:0000313" key="3">
    <source>
        <dbReference type="EMBL" id="CAF4831945.1"/>
    </source>
</evidence>
<dbReference type="SMART" id="SM00320">
    <property type="entry name" value="WD40"/>
    <property type="match status" value="1"/>
</dbReference>
<dbReference type="SUPFAM" id="SSF50978">
    <property type="entry name" value="WD40 repeat-like"/>
    <property type="match status" value="1"/>
</dbReference>
<dbReference type="InterPro" id="IPR052993">
    <property type="entry name" value="CFA-57"/>
</dbReference>
<evidence type="ECO:0000256" key="1">
    <source>
        <dbReference type="PROSITE-ProRule" id="PRU00221"/>
    </source>
</evidence>
<dbReference type="Gene3D" id="2.130.10.10">
    <property type="entry name" value="YVTN repeat-like/Quinoprotein amine dehydrogenase"/>
    <property type="match status" value="1"/>
</dbReference>
<evidence type="ECO:0000313" key="2">
    <source>
        <dbReference type="EMBL" id="CAF4729438.1"/>
    </source>
</evidence>
<reference evidence="2" key="1">
    <citation type="submission" date="2021-02" db="EMBL/GenBank/DDBJ databases">
        <authorList>
            <person name="Nowell W R."/>
        </authorList>
    </citation>
    <scope>NUCLEOTIDE SEQUENCE</scope>
</reference>
<feature type="non-terminal residue" evidence="2">
    <location>
        <position position="63"/>
    </location>
</feature>
<keyword evidence="1" id="KW-0853">WD repeat</keyword>
<dbReference type="PROSITE" id="PS50294">
    <property type="entry name" value="WD_REPEATS_REGION"/>
    <property type="match status" value="1"/>
</dbReference>
<dbReference type="EMBL" id="CAJOBJ010165548">
    <property type="protein sequence ID" value="CAF4863127.1"/>
    <property type="molecule type" value="Genomic_DNA"/>
</dbReference>
<dbReference type="EMBL" id="CAJOBJ010157874">
    <property type="protein sequence ID" value="CAF4833614.1"/>
    <property type="molecule type" value="Genomic_DNA"/>
</dbReference>
<feature type="non-terminal residue" evidence="2">
    <location>
        <position position="1"/>
    </location>
</feature>
<dbReference type="PROSITE" id="PS50082">
    <property type="entry name" value="WD_REPEATS_2"/>
    <property type="match status" value="1"/>
</dbReference>
<dbReference type="EMBL" id="CAJOBH010124688">
    <property type="protein sequence ID" value="CAF4729438.1"/>
    <property type="molecule type" value="Genomic_DNA"/>
</dbReference>
<sequence length="63" mass="6938">SNGGHLFAAVHGNVIQIYSTVTFDNVTNLKGHNGKVRQLIWSPDDTRLFSCGMDGAVYEWEVA</sequence>
<dbReference type="Proteomes" id="UP000681967">
    <property type="component" value="Unassembled WGS sequence"/>
</dbReference>
<name>A0A8S3AH55_9BILA</name>
<dbReference type="PANTHER" id="PTHR32215">
    <property type="entry name" value="CILIA- AND FLAGELLA-ASSOCIATED PROTEIN 57"/>
    <property type="match status" value="1"/>
</dbReference>
<dbReference type="Proteomes" id="UP000681720">
    <property type="component" value="Unassembled WGS sequence"/>
</dbReference>
<evidence type="ECO:0000313" key="6">
    <source>
        <dbReference type="Proteomes" id="UP000681967"/>
    </source>
</evidence>
<dbReference type="EMBL" id="CAJOBH010147246">
    <property type="protein sequence ID" value="CAF4831945.1"/>
    <property type="molecule type" value="Genomic_DNA"/>
</dbReference>
<proteinExistence type="predicted"/>
<dbReference type="InterPro" id="IPR036322">
    <property type="entry name" value="WD40_repeat_dom_sf"/>
</dbReference>
<dbReference type="InterPro" id="IPR015943">
    <property type="entry name" value="WD40/YVTN_repeat-like_dom_sf"/>
</dbReference>
<dbReference type="AlphaFoldDB" id="A0A8S3AH55"/>
<comment type="caution">
    <text evidence="2">The sequence shown here is derived from an EMBL/GenBank/DDBJ whole genome shotgun (WGS) entry which is preliminary data.</text>
</comment>
<dbReference type="Pfam" id="PF00400">
    <property type="entry name" value="WD40"/>
    <property type="match status" value="1"/>
</dbReference>
<evidence type="ECO:0000313" key="5">
    <source>
        <dbReference type="EMBL" id="CAF4863127.1"/>
    </source>
</evidence>
<evidence type="ECO:0000313" key="4">
    <source>
        <dbReference type="EMBL" id="CAF4833614.1"/>
    </source>
</evidence>
<dbReference type="PANTHER" id="PTHR32215:SF0">
    <property type="entry name" value="CILIA- AND FLAGELLA-ASSOCIATED PROTEIN 57"/>
    <property type="match status" value="1"/>
</dbReference>
<feature type="repeat" description="WD" evidence="1">
    <location>
        <begin position="29"/>
        <end position="63"/>
    </location>
</feature>